<dbReference type="PANTHER" id="PTHR46243:SF1">
    <property type="entry name" value="BIS(5'-ADENOSYL)-TRIPHOSPHATASE"/>
    <property type="match status" value="1"/>
</dbReference>
<comment type="caution">
    <text evidence="9">The sequence shown here is derived from an EMBL/GenBank/DDBJ whole genome shotgun (WGS) entry which is preliminary data.</text>
</comment>
<dbReference type="InterPro" id="IPR011146">
    <property type="entry name" value="HIT-like"/>
</dbReference>
<evidence type="ECO:0000256" key="7">
    <source>
        <dbReference type="RuleBase" id="RU366076"/>
    </source>
</evidence>
<protein>
    <recommendedName>
        <fullName evidence="7">Bis(5'-adenosyl)-triphosphatase</fullName>
        <ecNumber evidence="7">3.6.1.29</ecNumber>
    </recommendedName>
</protein>
<dbReference type="InterPro" id="IPR036265">
    <property type="entry name" value="HIT-like_sf"/>
</dbReference>
<dbReference type="EC" id="3.6.1.29" evidence="7"/>
<dbReference type="PANTHER" id="PTHR46243">
    <property type="entry name" value="BIS(5'-ADENOSYL)-TRIPHOSPHATASE"/>
    <property type="match status" value="1"/>
</dbReference>
<dbReference type="Pfam" id="PF01230">
    <property type="entry name" value="HIT"/>
    <property type="match status" value="1"/>
</dbReference>
<reference evidence="9 10" key="1">
    <citation type="submission" date="2024-10" db="EMBL/GenBank/DDBJ databases">
        <title>Updated reference genomes for cyclostephanoid diatoms.</title>
        <authorList>
            <person name="Roberts W.R."/>
            <person name="Alverson A.J."/>
        </authorList>
    </citation>
    <scope>NUCLEOTIDE SEQUENCE [LARGE SCALE GENOMIC DNA]</scope>
    <source>
        <strain evidence="9 10">AJA228-03</strain>
    </source>
</reference>
<evidence type="ECO:0000313" key="10">
    <source>
        <dbReference type="Proteomes" id="UP001530377"/>
    </source>
</evidence>
<dbReference type="Proteomes" id="UP001530377">
    <property type="component" value="Unassembled WGS sequence"/>
</dbReference>
<feature type="binding site" evidence="4">
    <location>
        <position position="174"/>
    </location>
    <ligand>
        <name>substrate</name>
    </ligand>
</feature>
<evidence type="ECO:0000256" key="1">
    <source>
        <dbReference type="ARBA" id="ARBA00022741"/>
    </source>
</evidence>
<dbReference type="InterPro" id="IPR051884">
    <property type="entry name" value="Bis(5'-adenosyl)-TPase_reg"/>
</dbReference>
<dbReference type="Gene3D" id="3.30.428.10">
    <property type="entry name" value="HIT-like"/>
    <property type="match status" value="1"/>
</dbReference>
<dbReference type="GO" id="GO:0047710">
    <property type="term" value="F:bis(5'-adenosyl)-triphosphatase activity"/>
    <property type="evidence" value="ECO:0007669"/>
    <property type="project" value="UniProtKB-UniRule"/>
</dbReference>
<dbReference type="AlphaFoldDB" id="A0ABD3SQZ7"/>
<dbReference type="CDD" id="cd01275">
    <property type="entry name" value="FHIT"/>
    <property type="match status" value="1"/>
</dbReference>
<keyword evidence="1 7" id="KW-0547">Nucleotide-binding</keyword>
<sequence length="242" mass="27720">MFVRRFRSSLAFIVSIQSIDRNPLALSYRFISLAPGVATRAKRNSKRWELGTTKGAGNDLSDMTIEKKESTDFDDSKHQLFGRFKITPDQIFLRTTYSFAMVNLRPIVPGHVLICPIRIAPLLSDLGDDEHDDLWRTVRTVQRVLRRRYECVAFNVAVQDGPEAGQSVPHAHVHILPRYRGDLERNDDIYDKLEAWAPRDENVPKGMTKLHVPDDGERRDRTVEEMAAEAATYQSLILELFP</sequence>
<keyword evidence="2 7" id="KW-0378">Hydrolase</keyword>
<evidence type="ECO:0000313" key="9">
    <source>
        <dbReference type="EMBL" id="KAL3826618.1"/>
    </source>
</evidence>
<evidence type="ECO:0000256" key="6">
    <source>
        <dbReference type="PROSITE-ProRule" id="PRU00464"/>
    </source>
</evidence>
<feature type="active site" description="Tele-AMP-histidine intermediate" evidence="3">
    <location>
        <position position="172"/>
    </location>
</feature>
<feature type="domain" description="HIT" evidence="8">
    <location>
        <begin position="77"/>
        <end position="185"/>
    </location>
</feature>
<keyword evidence="10" id="KW-1185">Reference proteome</keyword>
<gene>
    <name evidence="9" type="ORF">ACHAXA_010543</name>
</gene>
<name>A0ABD3SQZ7_9STRA</name>
<comment type="catalytic activity">
    <reaction evidence="7">
        <text>P(1),P(3)-bis(5'-adenosyl) triphosphate + H2O = AMP + ADP + 2 H(+)</text>
        <dbReference type="Rhea" id="RHEA:13893"/>
        <dbReference type="ChEBI" id="CHEBI:15377"/>
        <dbReference type="ChEBI" id="CHEBI:15378"/>
        <dbReference type="ChEBI" id="CHEBI:58529"/>
        <dbReference type="ChEBI" id="CHEBI:456215"/>
        <dbReference type="ChEBI" id="CHEBI:456216"/>
        <dbReference type="EC" id="3.6.1.29"/>
    </reaction>
</comment>
<dbReference type="FunFam" id="3.30.428.10:FF:000011">
    <property type="entry name" value="Fragile histidine triad"/>
    <property type="match status" value="1"/>
</dbReference>
<evidence type="ECO:0000256" key="4">
    <source>
        <dbReference type="PIRSR" id="PIRSR639383-2"/>
    </source>
</evidence>
<dbReference type="GO" id="GO:0000166">
    <property type="term" value="F:nucleotide binding"/>
    <property type="evidence" value="ECO:0007669"/>
    <property type="project" value="UniProtKB-KW"/>
</dbReference>
<feature type="binding site" evidence="4">
    <location>
        <position position="103"/>
    </location>
    <ligand>
        <name>substrate</name>
    </ligand>
</feature>
<dbReference type="SUPFAM" id="SSF54197">
    <property type="entry name" value="HIT-like"/>
    <property type="match status" value="1"/>
</dbReference>
<organism evidence="9 10">
    <name type="scientific">Cyclostephanos tholiformis</name>
    <dbReference type="NCBI Taxonomy" id="382380"/>
    <lineage>
        <taxon>Eukaryota</taxon>
        <taxon>Sar</taxon>
        <taxon>Stramenopiles</taxon>
        <taxon>Ochrophyta</taxon>
        <taxon>Bacillariophyta</taxon>
        <taxon>Coscinodiscophyceae</taxon>
        <taxon>Thalassiosirophycidae</taxon>
        <taxon>Stephanodiscales</taxon>
        <taxon>Stephanodiscaceae</taxon>
        <taxon>Cyclostephanos</taxon>
    </lineage>
</organism>
<accession>A0ABD3SQZ7</accession>
<evidence type="ECO:0000256" key="3">
    <source>
        <dbReference type="PIRSR" id="PIRSR639383-1"/>
    </source>
</evidence>
<comment type="cofactor">
    <cofactor evidence="7">
        <name>Mn(2+)</name>
        <dbReference type="ChEBI" id="CHEBI:29035"/>
    </cofactor>
</comment>
<feature type="binding site" evidence="4">
    <location>
        <begin position="165"/>
        <end position="168"/>
    </location>
    <ligand>
        <name>substrate</name>
    </ligand>
</feature>
<feature type="binding site" evidence="4">
    <location>
        <position position="159"/>
    </location>
    <ligand>
        <name>substrate</name>
    </ligand>
</feature>
<evidence type="ECO:0000259" key="8">
    <source>
        <dbReference type="PROSITE" id="PS51084"/>
    </source>
</evidence>
<proteinExistence type="predicted"/>
<dbReference type="PROSITE" id="PS51084">
    <property type="entry name" value="HIT_2"/>
    <property type="match status" value="1"/>
</dbReference>
<evidence type="ECO:0000256" key="5">
    <source>
        <dbReference type="PIRSR" id="PIRSR639383-3"/>
    </source>
</evidence>
<dbReference type="EMBL" id="JALLPB020000018">
    <property type="protein sequence ID" value="KAL3826618.1"/>
    <property type="molecule type" value="Genomic_DNA"/>
</dbReference>
<dbReference type="InterPro" id="IPR039383">
    <property type="entry name" value="FHIT"/>
</dbReference>
<evidence type="ECO:0000256" key="2">
    <source>
        <dbReference type="ARBA" id="ARBA00022801"/>
    </source>
</evidence>
<feature type="site" description="Important for induction of apoptosis" evidence="5">
    <location>
        <position position="190"/>
    </location>
</feature>
<feature type="short sequence motif" description="Histidine triad motif" evidence="6">
    <location>
        <begin position="170"/>
        <end position="174"/>
    </location>
</feature>